<evidence type="ECO:0000313" key="2">
    <source>
        <dbReference type="Proteomes" id="UP000190285"/>
    </source>
</evidence>
<dbReference type="EMBL" id="FUZT01000010">
    <property type="protein sequence ID" value="SKC83474.1"/>
    <property type="molecule type" value="Genomic_DNA"/>
</dbReference>
<sequence length="90" mass="10241">MAVQDSKKKIINRLRTLKGHISGIEKMIEDGKECEEILIQIAAIKSSIHKIGTIIVEEHALECLLKEETDEPMDKEKVKKVIKTLINYAK</sequence>
<dbReference type="CDD" id="cd10148">
    <property type="entry name" value="CsoR-like_DUF156"/>
    <property type="match status" value="1"/>
</dbReference>
<dbReference type="Gene3D" id="1.20.58.1000">
    <property type="entry name" value="Metal-sensitive repressor, helix protomer"/>
    <property type="match status" value="1"/>
</dbReference>
<dbReference type="GO" id="GO:0046872">
    <property type="term" value="F:metal ion binding"/>
    <property type="evidence" value="ECO:0007669"/>
    <property type="project" value="InterPro"/>
</dbReference>
<reference evidence="2" key="1">
    <citation type="submission" date="2017-02" db="EMBL/GenBank/DDBJ databases">
        <authorList>
            <person name="Varghese N."/>
            <person name="Submissions S."/>
        </authorList>
    </citation>
    <scope>NUCLEOTIDE SEQUENCE [LARGE SCALE GENOMIC DNA]</scope>
    <source>
        <strain evidence="2">M1</strain>
    </source>
</reference>
<dbReference type="InterPro" id="IPR038390">
    <property type="entry name" value="Metal_Tscrpt_repr_sf"/>
</dbReference>
<dbReference type="GO" id="GO:0045892">
    <property type="term" value="P:negative regulation of DNA-templated transcription"/>
    <property type="evidence" value="ECO:0007669"/>
    <property type="project" value="UniProtKB-ARBA"/>
</dbReference>
<dbReference type="GO" id="GO:0003677">
    <property type="term" value="F:DNA binding"/>
    <property type="evidence" value="ECO:0007669"/>
    <property type="project" value="UniProtKB-KW"/>
</dbReference>
<dbReference type="RefSeq" id="WP_079493961.1">
    <property type="nucleotide sequence ID" value="NZ_FUZT01000010.1"/>
</dbReference>
<keyword evidence="1" id="KW-0238">DNA-binding</keyword>
<protein>
    <submittedName>
        <fullName evidence="1">DNA-binding transcriptional regulator, FrmR family</fullName>
    </submittedName>
</protein>
<dbReference type="OrthoDB" id="9811244at2"/>
<proteinExistence type="predicted"/>
<gene>
    <name evidence="1" type="ORF">SAMN02194393_03918</name>
</gene>
<dbReference type="AlphaFoldDB" id="A0A1T5M608"/>
<organism evidence="1 2">
    <name type="scientific">Maledivibacter halophilus</name>
    <dbReference type="NCBI Taxonomy" id="36842"/>
    <lineage>
        <taxon>Bacteria</taxon>
        <taxon>Bacillati</taxon>
        <taxon>Bacillota</taxon>
        <taxon>Clostridia</taxon>
        <taxon>Peptostreptococcales</taxon>
        <taxon>Caminicellaceae</taxon>
        <taxon>Maledivibacter</taxon>
    </lineage>
</organism>
<dbReference type="PANTHER" id="PTHR33677">
    <property type="entry name" value="TRANSCRIPTIONAL REPRESSOR FRMR-RELATED"/>
    <property type="match status" value="1"/>
</dbReference>
<evidence type="ECO:0000313" key="1">
    <source>
        <dbReference type="EMBL" id="SKC83474.1"/>
    </source>
</evidence>
<dbReference type="PANTHER" id="PTHR33677:SF5">
    <property type="entry name" value="TRANSCRIPTIONAL REPRESSOR FRMR"/>
    <property type="match status" value="1"/>
</dbReference>
<accession>A0A1T5M608</accession>
<dbReference type="InterPro" id="IPR003735">
    <property type="entry name" value="Metal_Tscrpt_repr"/>
</dbReference>
<dbReference type="Pfam" id="PF02583">
    <property type="entry name" value="Trns_repr_metal"/>
    <property type="match status" value="1"/>
</dbReference>
<name>A0A1T5M608_9FIRM</name>
<dbReference type="STRING" id="36842.SAMN02194393_03918"/>
<dbReference type="Proteomes" id="UP000190285">
    <property type="component" value="Unassembled WGS sequence"/>
</dbReference>
<keyword evidence="2" id="KW-1185">Reference proteome</keyword>